<keyword evidence="3 6" id="KW-0812">Transmembrane</keyword>
<comment type="similarity">
    <text evidence="2">Belongs to the membrane magnesium transporter (TC 1.A.67) family.</text>
</comment>
<dbReference type="Pfam" id="PF10270">
    <property type="entry name" value="MMgT"/>
    <property type="match status" value="1"/>
</dbReference>
<comment type="subcellular location">
    <subcellularLocation>
        <location evidence="1">Endomembrane system</location>
        <topology evidence="1">Multi-pass membrane protein</topology>
    </subcellularLocation>
</comment>
<dbReference type="GeneID" id="66115909"/>
<keyword evidence="9" id="KW-1185">Reference proteome</keyword>
<dbReference type="OrthoDB" id="44756at2759"/>
<evidence type="ECO:0000256" key="1">
    <source>
        <dbReference type="ARBA" id="ARBA00004127"/>
    </source>
</evidence>
<dbReference type="PANTHER" id="PTHR28144:SF1">
    <property type="entry name" value="ER MEMBRANE PROTEIN COMPLEX SUBUNIT 5"/>
    <property type="match status" value="1"/>
</dbReference>
<gene>
    <name evidence="8" type="ORF">KQ657_002535</name>
</gene>
<feature type="signal peptide" evidence="7">
    <location>
        <begin position="1"/>
        <end position="17"/>
    </location>
</feature>
<evidence type="ECO:0000256" key="2">
    <source>
        <dbReference type="ARBA" id="ARBA00006109"/>
    </source>
</evidence>
<dbReference type="GO" id="GO:0034975">
    <property type="term" value="P:protein folding in endoplasmic reticulum"/>
    <property type="evidence" value="ECO:0007669"/>
    <property type="project" value="TreeGrafter"/>
</dbReference>
<feature type="transmembrane region" description="Helical" evidence="6">
    <location>
        <begin position="33"/>
        <end position="51"/>
    </location>
</feature>
<organism evidence="8 9">
    <name type="scientific">Scheffersomyces spartinae</name>
    <dbReference type="NCBI Taxonomy" id="45513"/>
    <lineage>
        <taxon>Eukaryota</taxon>
        <taxon>Fungi</taxon>
        <taxon>Dikarya</taxon>
        <taxon>Ascomycota</taxon>
        <taxon>Saccharomycotina</taxon>
        <taxon>Pichiomycetes</taxon>
        <taxon>Debaryomycetaceae</taxon>
        <taxon>Scheffersomyces</taxon>
    </lineage>
</organism>
<reference evidence="8" key="1">
    <citation type="submission" date="2021-03" db="EMBL/GenBank/DDBJ databases">
        <authorList>
            <person name="Palmer J.M."/>
        </authorList>
    </citation>
    <scope>NUCLEOTIDE SEQUENCE</scope>
    <source>
        <strain evidence="8">ARV_011</strain>
    </source>
</reference>
<evidence type="ECO:0000256" key="7">
    <source>
        <dbReference type="SAM" id="SignalP"/>
    </source>
</evidence>
<keyword evidence="7" id="KW-0732">Signal</keyword>
<accession>A0A9P7V6G9</accession>
<dbReference type="Proteomes" id="UP000790833">
    <property type="component" value="Unassembled WGS sequence"/>
</dbReference>
<keyword evidence="4 6" id="KW-1133">Transmembrane helix</keyword>
<evidence type="ECO:0000313" key="8">
    <source>
        <dbReference type="EMBL" id="KAG7192168.1"/>
    </source>
</evidence>
<name>A0A9P7V6G9_9ASCO</name>
<dbReference type="AlphaFoldDB" id="A0A9P7V6G9"/>
<dbReference type="InterPro" id="IPR018937">
    <property type="entry name" value="MMgT"/>
</dbReference>
<sequence>MFLYLLGSLFLLHAGYSSYEYHQLQIKLPSDIFLEVAIAVIIFMVGAFASISNESFLNIKTNEQFQWPEKFLKPIALSESLSTIEKSGNEFNGSGYRPDFINIREKRQEYAQEFKD</sequence>
<keyword evidence="5 6" id="KW-0472">Membrane</keyword>
<protein>
    <recommendedName>
        <fullName evidence="10">Membrane magnesium transporter</fullName>
    </recommendedName>
</protein>
<evidence type="ECO:0008006" key="10">
    <source>
        <dbReference type="Google" id="ProtNLM"/>
    </source>
</evidence>
<dbReference type="GO" id="GO:0072546">
    <property type="term" value="C:EMC complex"/>
    <property type="evidence" value="ECO:0007669"/>
    <property type="project" value="TreeGrafter"/>
</dbReference>
<evidence type="ECO:0000256" key="5">
    <source>
        <dbReference type="ARBA" id="ARBA00023136"/>
    </source>
</evidence>
<dbReference type="RefSeq" id="XP_043047719.1">
    <property type="nucleotide sequence ID" value="XM_043193293.1"/>
</dbReference>
<evidence type="ECO:0000256" key="3">
    <source>
        <dbReference type="ARBA" id="ARBA00022692"/>
    </source>
</evidence>
<evidence type="ECO:0000256" key="4">
    <source>
        <dbReference type="ARBA" id="ARBA00022989"/>
    </source>
</evidence>
<evidence type="ECO:0000256" key="6">
    <source>
        <dbReference type="SAM" id="Phobius"/>
    </source>
</evidence>
<feature type="chain" id="PRO_5040454328" description="Membrane magnesium transporter" evidence="7">
    <location>
        <begin position="18"/>
        <end position="116"/>
    </location>
</feature>
<comment type="caution">
    <text evidence="8">The sequence shown here is derived from an EMBL/GenBank/DDBJ whole genome shotgun (WGS) entry which is preliminary data.</text>
</comment>
<dbReference type="EMBL" id="JAHMUF010000020">
    <property type="protein sequence ID" value="KAG7192168.1"/>
    <property type="molecule type" value="Genomic_DNA"/>
</dbReference>
<proteinExistence type="inferred from homology"/>
<evidence type="ECO:0000313" key="9">
    <source>
        <dbReference type="Proteomes" id="UP000790833"/>
    </source>
</evidence>
<dbReference type="InterPro" id="IPR053279">
    <property type="entry name" value="EMC_subunit"/>
</dbReference>
<dbReference type="PANTHER" id="PTHR28144">
    <property type="entry name" value="ER MEMBRANE PROTEIN COMPLEX SUBUNIT 5"/>
    <property type="match status" value="1"/>
</dbReference>